<protein>
    <submittedName>
        <fullName evidence="2">Putative secreted protein</fullName>
    </submittedName>
</protein>
<keyword evidence="1" id="KW-0732">Signal</keyword>
<reference evidence="2" key="1">
    <citation type="submission" date="2018-01" db="EMBL/GenBank/DDBJ databases">
        <title>An insight into the sialome of Amazonian anophelines.</title>
        <authorList>
            <person name="Ribeiro J.M."/>
            <person name="Scarpassa V."/>
            <person name="Calvo E."/>
        </authorList>
    </citation>
    <scope>NUCLEOTIDE SEQUENCE</scope>
    <source>
        <tissue evidence="2">Salivary glands</tissue>
    </source>
</reference>
<sequence>MICAWRTCLSWVTPASVPLPLAWPLRLPPPSPDSVRSHPSVGWPLPAGPSAIASAWKSGFGAFQGLVAAVALAADSCRYR</sequence>
<feature type="chain" id="PRO_5014986219" evidence="1">
    <location>
        <begin position="19"/>
        <end position="80"/>
    </location>
</feature>
<accession>A0A2M4B5U8</accession>
<organism evidence="2">
    <name type="scientific">Anopheles triannulatus</name>
    <dbReference type="NCBI Taxonomy" id="58253"/>
    <lineage>
        <taxon>Eukaryota</taxon>
        <taxon>Metazoa</taxon>
        <taxon>Ecdysozoa</taxon>
        <taxon>Arthropoda</taxon>
        <taxon>Hexapoda</taxon>
        <taxon>Insecta</taxon>
        <taxon>Pterygota</taxon>
        <taxon>Neoptera</taxon>
        <taxon>Endopterygota</taxon>
        <taxon>Diptera</taxon>
        <taxon>Nematocera</taxon>
        <taxon>Culicoidea</taxon>
        <taxon>Culicidae</taxon>
        <taxon>Anophelinae</taxon>
        <taxon>Anopheles</taxon>
    </lineage>
</organism>
<dbReference type="EMBL" id="GGFK01015112">
    <property type="protein sequence ID" value="MBW48433.1"/>
    <property type="molecule type" value="Transcribed_RNA"/>
</dbReference>
<feature type="signal peptide" evidence="1">
    <location>
        <begin position="1"/>
        <end position="18"/>
    </location>
</feature>
<proteinExistence type="predicted"/>
<dbReference type="AlphaFoldDB" id="A0A2M4B5U8"/>
<evidence type="ECO:0000256" key="1">
    <source>
        <dbReference type="SAM" id="SignalP"/>
    </source>
</evidence>
<name>A0A2M4B5U8_9DIPT</name>
<evidence type="ECO:0000313" key="2">
    <source>
        <dbReference type="EMBL" id="MBW48433.1"/>
    </source>
</evidence>